<reference evidence="1" key="1">
    <citation type="thesis" date="2020" institute="ProQuest LLC" country="789 East Eisenhower Parkway, Ann Arbor, MI, USA">
        <title>Comparative Genomics and Chromosome Evolution.</title>
        <authorList>
            <person name="Mudd A.B."/>
        </authorList>
    </citation>
    <scope>NUCLEOTIDE SEQUENCE</scope>
    <source>
        <strain evidence="1">HN-11 Male</strain>
        <tissue evidence="1">Kidney and liver</tissue>
    </source>
</reference>
<gene>
    <name evidence="1" type="ORF">GDO78_022952</name>
</gene>
<evidence type="ECO:0000313" key="2">
    <source>
        <dbReference type="Proteomes" id="UP000770717"/>
    </source>
</evidence>
<dbReference type="PANTHER" id="PTHR14947">
    <property type="entry name" value="ZINC FINGER PROTEIN"/>
    <property type="match status" value="1"/>
</dbReference>
<comment type="caution">
    <text evidence="1">The sequence shown here is derived from an EMBL/GenBank/DDBJ whole genome shotgun (WGS) entry which is preliminary data.</text>
</comment>
<dbReference type="Proteomes" id="UP000770717">
    <property type="component" value="Unassembled WGS sequence"/>
</dbReference>
<organism evidence="1 2">
    <name type="scientific">Eleutherodactylus coqui</name>
    <name type="common">Puerto Rican coqui</name>
    <dbReference type="NCBI Taxonomy" id="57060"/>
    <lineage>
        <taxon>Eukaryota</taxon>
        <taxon>Metazoa</taxon>
        <taxon>Chordata</taxon>
        <taxon>Craniata</taxon>
        <taxon>Vertebrata</taxon>
        <taxon>Euteleostomi</taxon>
        <taxon>Amphibia</taxon>
        <taxon>Batrachia</taxon>
        <taxon>Anura</taxon>
        <taxon>Neobatrachia</taxon>
        <taxon>Hyloidea</taxon>
        <taxon>Eleutherodactylidae</taxon>
        <taxon>Eleutherodactylinae</taxon>
        <taxon>Eleutherodactylus</taxon>
        <taxon>Eleutherodactylus</taxon>
    </lineage>
</organism>
<protein>
    <submittedName>
        <fullName evidence="1">Uncharacterized protein</fullName>
    </submittedName>
</protein>
<proteinExistence type="predicted"/>
<evidence type="ECO:0000313" key="1">
    <source>
        <dbReference type="EMBL" id="KAG9471768.1"/>
    </source>
</evidence>
<dbReference type="PANTHER" id="PTHR14947:SF24">
    <property type="entry name" value="ZINC FINGER PROTEIN 781-RELATED"/>
    <property type="match status" value="1"/>
</dbReference>
<keyword evidence="2" id="KW-1185">Reference proteome</keyword>
<dbReference type="InterPro" id="IPR039938">
    <property type="entry name" value="Sp4-like"/>
</dbReference>
<dbReference type="AlphaFoldDB" id="A0A8J6JU32"/>
<dbReference type="OrthoDB" id="9623390at2759"/>
<name>A0A8J6JU32_ELECQ</name>
<accession>A0A8J6JU32</accession>
<sequence>MKYKIPTLPNHQLSTDWRKYFHVGIISKRHLHFLYMTKSTKAHLQVLNVGNVLPSNQLLVIICKLTQVYCVLNVGNFLVRYLLLLNIREFTQVRSHFHVLNVGNVLVKNQILQNI</sequence>
<dbReference type="EMBL" id="WNTK01000104">
    <property type="protein sequence ID" value="KAG9471768.1"/>
    <property type="molecule type" value="Genomic_DNA"/>
</dbReference>